<reference evidence="2 3" key="1">
    <citation type="journal article" date="2015" name="Antonie Van Leeuwenhoek">
        <title>Bosea vaviloviae sp. nov., a new species of slow-growing rhizobia isolated from nodules of the relict species Vavilovia formosa (Stev.) Fed.</title>
        <authorList>
            <person name="Safronova V.I."/>
            <person name="Kuznetsova I.G."/>
            <person name="Sazanova A.L."/>
            <person name="Kimeklis A.K."/>
            <person name="Belimov A.A."/>
            <person name="Andronov E.E."/>
            <person name="Pinaev A.G."/>
            <person name="Chizhevskaya E.P."/>
            <person name="Pukhaev A.R."/>
            <person name="Popov K.P."/>
            <person name="Willems A."/>
            <person name="Tikhonovich I.A."/>
        </authorList>
    </citation>
    <scope>NUCLEOTIDE SEQUENCE [LARGE SCALE GENOMIC DNA]</scope>
    <source>
        <strain evidence="2 3">Vaf18</strain>
        <plasmid evidence="2">unnamed1</plasmid>
    </source>
</reference>
<dbReference type="EMBL" id="CP017148">
    <property type="protein sequence ID" value="AOO85150.1"/>
    <property type="molecule type" value="Genomic_DNA"/>
</dbReference>
<sequence>MNAPARFLDLNQLAVDVIEGGTPVRRGYVACSLGTNITFSTKILESFSSTNWQAVVYDALVVAASVEFCDRSLARSALNWGRRFEVRIAVHEPERWSSRPVMRSLVDALNLLTGDDWHFEFHARRTPADTPAQNRMEFPSDADAVIAYSEGMDSRAVAGLEGKRLGSRLVRVRVGTKRPDMPKKERARLPFTAVPYEVRLDGNNAETTARSRGFKFALVAAIGAYLIDAPTVIVPESGQGALAPAILPVGQGYADHRNNPVFTALMEKFVKALLGHGVRYRYPRLWMTKGETLREYIDNCGPESSSWASTRSCWQQSRQASVAGTRRQCGVCAACMLRRLSVHAAGEAEANETYVWESLNAPTFEVGANADFQHVTAALSEYALAGVLHFEHFASFRDTPQHELLKRRAQNELARSLGEPAEVVSKSLDRLLQQHATEWRAFTNGLDENSFVRRWIDTAP</sequence>
<dbReference type="SUPFAM" id="SSF52402">
    <property type="entry name" value="Adenine nucleotide alpha hydrolases-like"/>
    <property type="match status" value="1"/>
</dbReference>
<dbReference type="Gene3D" id="3.40.50.620">
    <property type="entry name" value="HUPs"/>
    <property type="match status" value="1"/>
</dbReference>
<evidence type="ECO:0000256" key="1">
    <source>
        <dbReference type="ARBA" id="ARBA00022785"/>
    </source>
</evidence>
<evidence type="ECO:0000313" key="2">
    <source>
        <dbReference type="EMBL" id="AOO85150.1"/>
    </source>
</evidence>
<dbReference type="KEGG" id="bvv:BHK69_31170"/>
<accession>A0A1D7UCP7</accession>
<dbReference type="RefSeq" id="WP_069694333.1">
    <property type="nucleotide sequence ID" value="NZ_CP017148.1"/>
</dbReference>
<keyword evidence="1" id="KW-0671">Queuosine biosynthesis</keyword>
<dbReference type="OrthoDB" id="9789567at2"/>
<dbReference type="InterPro" id="IPR018317">
    <property type="entry name" value="QueC"/>
</dbReference>
<dbReference type="InterPro" id="IPR014729">
    <property type="entry name" value="Rossmann-like_a/b/a_fold"/>
</dbReference>
<evidence type="ECO:0000313" key="3">
    <source>
        <dbReference type="Proteomes" id="UP000094969"/>
    </source>
</evidence>
<keyword evidence="2" id="KW-0614">Plasmid</keyword>
<dbReference type="Proteomes" id="UP000094969">
    <property type="component" value="Plasmid unnamed1"/>
</dbReference>
<name>A0A1D7UCP7_9HYPH</name>
<dbReference type="AlphaFoldDB" id="A0A1D7UCP7"/>
<dbReference type="GO" id="GO:0008616">
    <property type="term" value="P:tRNA queuosine(34) biosynthetic process"/>
    <property type="evidence" value="ECO:0007669"/>
    <property type="project" value="UniProtKB-KW"/>
</dbReference>
<dbReference type="Pfam" id="PF06508">
    <property type="entry name" value="QueC"/>
    <property type="match status" value="1"/>
</dbReference>
<geneLocation type="plasmid" evidence="2 3">
    <name>unnamed1</name>
</geneLocation>
<gene>
    <name evidence="2" type="ORF">BHK69_31170</name>
</gene>
<organism evidence="2 3">
    <name type="scientific">Bosea vaviloviae</name>
    <dbReference type="NCBI Taxonomy" id="1526658"/>
    <lineage>
        <taxon>Bacteria</taxon>
        <taxon>Pseudomonadati</taxon>
        <taxon>Pseudomonadota</taxon>
        <taxon>Alphaproteobacteria</taxon>
        <taxon>Hyphomicrobiales</taxon>
        <taxon>Boseaceae</taxon>
        <taxon>Bosea</taxon>
    </lineage>
</organism>
<protein>
    <recommendedName>
        <fullName evidence="4">ATPase</fullName>
    </recommendedName>
</protein>
<keyword evidence="3" id="KW-1185">Reference proteome</keyword>
<proteinExistence type="predicted"/>
<evidence type="ECO:0008006" key="4">
    <source>
        <dbReference type="Google" id="ProtNLM"/>
    </source>
</evidence>